<dbReference type="Pfam" id="PF11001">
    <property type="entry name" value="AFUB_07903_YDR124W_hel"/>
    <property type="match status" value="1"/>
</dbReference>
<evidence type="ECO:0000313" key="2">
    <source>
        <dbReference type="EMBL" id="KAJ5202908.1"/>
    </source>
</evidence>
<dbReference type="OrthoDB" id="5338458at2759"/>
<organism evidence="2 3">
    <name type="scientific">Penicillium cf. viridicatum</name>
    <dbReference type="NCBI Taxonomy" id="2972119"/>
    <lineage>
        <taxon>Eukaryota</taxon>
        <taxon>Fungi</taxon>
        <taxon>Dikarya</taxon>
        <taxon>Ascomycota</taxon>
        <taxon>Pezizomycotina</taxon>
        <taxon>Eurotiomycetes</taxon>
        <taxon>Eurotiomycetidae</taxon>
        <taxon>Eurotiales</taxon>
        <taxon>Aspergillaceae</taxon>
        <taxon>Penicillium</taxon>
    </lineage>
</organism>
<accession>A0A9W9SYL0</accession>
<sequence>MVTIQRHIGFFHPYYALIYLDAKGTLHHEVSPSITNNSHSILTPRVTEAFLNAVTRSAQTSLLHPGLLPVQTEEDYGQDVHSLQMGYGLLDQRLLESDRFSQNYIPLGTPVELAVEQNNHWHYNGLESQCVPYSVAIDGKSQQSAAFALGDEGLLALWYEEAFKKFNQTNCRVLAKAYIKLIDPRKQMIYPYNGRINTSGKKQQLDPEATKPPWWPSGVSHQEPDHLLKAERIRLLVFIVRGLLASHGITVNKLREADRPIRCQISPPERLQLLDDIYRVRQEEELNFKGAKGQLS</sequence>
<keyword evidence="3" id="KW-1185">Reference proteome</keyword>
<feature type="domain" description="Subtelomeric hrmA-associated cluster protein AFUB-079030/YDR124W-like helical bundle" evidence="1">
    <location>
        <begin position="150"/>
        <end position="282"/>
    </location>
</feature>
<gene>
    <name evidence="2" type="ORF">N7449_004987</name>
</gene>
<protein>
    <recommendedName>
        <fullName evidence="1">Subtelomeric hrmA-associated cluster protein AFUB-079030/YDR124W-like helical bundle domain-containing protein</fullName>
    </recommendedName>
</protein>
<dbReference type="InterPro" id="IPR021264">
    <property type="entry name" value="AFUB_079030/YDR124W-like"/>
</dbReference>
<dbReference type="EMBL" id="JAPQKQ010000003">
    <property type="protein sequence ID" value="KAJ5202908.1"/>
    <property type="molecule type" value="Genomic_DNA"/>
</dbReference>
<dbReference type="Proteomes" id="UP001150942">
    <property type="component" value="Unassembled WGS sequence"/>
</dbReference>
<name>A0A9W9SYL0_9EURO</name>
<dbReference type="InterPro" id="IPR047092">
    <property type="entry name" value="AFUB_07903/YDR124W-like_hel"/>
</dbReference>
<reference evidence="2" key="1">
    <citation type="submission" date="2022-11" db="EMBL/GenBank/DDBJ databases">
        <authorList>
            <person name="Petersen C."/>
        </authorList>
    </citation>
    <scope>NUCLEOTIDE SEQUENCE</scope>
    <source>
        <strain evidence="2">IBT 20477</strain>
    </source>
</reference>
<proteinExistence type="predicted"/>
<dbReference type="AlphaFoldDB" id="A0A9W9SYL0"/>
<evidence type="ECO:0000313" key="3">
    <source>
        <dbReference type="Proteomes" id="UP001150942"/>
    </source>
</evidence>
<dbReference type="PANTHER" id="PTHR36102:SF1">
    <property type="entry name" value="YDR124W-LIKE HELICAL BUNDLE DOMAIN-CONTAINING PROTEIN"/>
    <property type="match status" value="1"/>
</dbReference>
<evidence type="ECO:0000259" key="1">
    <source>
        <dbReference type="Pfam" id="PF11001"/>
    </source>
</evidence>
<dbReference type="PANTHER" id="PTHR36102">
    <property type="entry name" value="CHROMOSOME 10, WHOLE GENOME SHOTGUN SEQUENCE"/>
    <property type="match status" value="1"/>
</dbReference>
<reference evidence="2" key="2">
    <citation type="journal article" date="2023" name="IMA Fungus">
        <title>Comparative genomic study of the Penicillium genus elucidates a diverse pangenome and 15 lateral gene transfer events.</title>
        <authorList>
            <person name="Petersen C."/>
            <person name="Sorensen T."/>
            <person name="Nielsen M.R."/>
            <person name="Sondergaard T.E."/>
            <person name="Sorensen J.L."/>
            <person name="Fitzpatrick D.A."/>
            <person name="Frisvad J.C."/>
            <person name="Nielsen K.L."/>
        </authorList>
    </citation>
    <scope>NUCLEOTIDE SEQUENCE</scope>
    <source>
        <strain evidence="2">IBT 20477</strain>
    </source>
</reference>
<comment type="caution">
    <text evidence="2">The sequence shown here is derived from an EMBL/GenBank/DDBJ whole genome shotgun (WGS) entry which is preliminary data.</text>
</comment>